<dbReference type="GO" id="GO:0006265">
    <property type="term" value="P:DNA topological change"/>
    <property type="evidence" value="ECO:0007669"/>
    <property type="project" value="InterPro"/>
</dbReference>
<dbReference type="GO" id="GO:0005634">
    <property type="term" value="C:nucleus"/>
    <property type="evidence" value="ECO:0007669"/>
    <property type="project" value="TreeGrafter"/>
</dbReference>
<gene>
    <name evidence="9" type="ORF">OFLC_LOCUS11844</name>
</gene>
<dbReference type="GO" id="GO:0005524">
    <property type="term" value="F:ATP binding"/>
    <property type="evidence" value="ECO:0007669"/>
    <property type="project" value="UniProtKB-KW"/>
</dbReference>
<evidence type="ECO:0000313" key="9">
    <source>
        <dbReference type="EMBL" id="VDO79667.1"/>
    </source>
</evidence>
<dbReference type="FunFam" id="3.40.50.670:FF:000001">
    <property type="entry name" value="DNA topoisomerase 2"/>
    <property type="match status" value="1"/>
</dbReference>
<dbReference type="GO" id="GO:0000819">
    <property type="term" value="P:sister chromatid segregation"/>
    <property type="evidence" value="ECO:0007669"/>
    <property type="project" value="TreeGrafter"/>
</dbReference>
<dbReference type="EC" id="5.6.2.2" evidence="3"/>
<dbReference type="InterPro" id="IPR050634">
    <property type="entry name" value="DNA_Topoisomerase_II"/>
</dbReference>
<organism evidence="11">
    <name type="scientific">Onchocerca flexuosa</name>
    <dbReference type="NCBI Taxonomy" id="387005"/>
    <lineage>
        <taxon>Eukaryota</taxon>
        <taxon>Metazoa</taxon>
        <taxon>Ecdysozoa</taxon>
        <taxon>Nematoda</taxon>
        <taxon>Chromadorea</taxon>
        <taxon>Rhabditida</taxon>
        <taxon>Spirurina</taxon>
        <taxon>Spiruromorpha</taxon>
        <taxon>Filarioidea</taxon>
        <taxon>Onchocercidae</taxon>
        <taxon>Onchocerca</taxon>
    </lineage>
</organism>
<comment type="catalytic activity">
    <reaction evidence="1">
        <text>ATP-dependent breakage, passage and rejoining of double-stranded DNA.</text>
        <dbReference type="EC" id="5.6.2.2"/>
    </reaction>
</comment>
<dbReference type="SUPFAM" id="SSF56719">
    <property type="entry name" value="Type II DNA topoisomerase"/>
    <property type="match status" value="1"/>
</dbReference>
<dbReference type="WBParaSite" id="OFLC_0001183901-mRNA-1">
    <property type="protein sequence ID" value="OFLC_0001183901-mRNA-1"/>
    <property type="gene ID" value="OFLC_0001183901"/>
</dbReference>
<dbReference type="STRING" id="387005.A0A183HWH7"/>
<dbReference type="GO" id="GO:0000712">
    <property type="term" value="P:resolution of meiotic recombination intermediates"/>
    <property type="evidence" value="ECO:0007669"/>
    <property type="project" value="TreeGrafter"/>
</dbReference>
<keyword evidence="4" id="KW-0547">Nucleotide-binding</keyword>
<dbReference type="GO" id="GO:0003677">
    <property type="term" value="F:DNA binding"/>
    <property type="evidence" value="ECO:0007669"/>
    <property type="project" value="UniProtKB-KW"/>
</dbReference>
<dbReference type="GO" id="GO:0003918">
    <property type="term" value="F:DNA topoisomerase type II (double strand cut, ATP-hydrolyzing) activity"/>
    <property type="evidence" value="ECO:0007669"/>
    <property type="project" value="UniProtKB-EC"/>
</dbReference>
<keyword evidence="5" id="KW-0067">ATP-binding</keyword>
<dbReference type="Gene3D" id="3.40.50.670">
    <property type="match status" value="1"/>
</dbReference>
<name>A0A183HWH7_9BILA</name>
<dbReference type="InterPro" id="IPR013760">
    <property type="entry name" value="Topo_IIA-like_dom_sf"/>
</dbReference>
<keyword evidence="8" id="KW-0413">Isomerase</keyword>
<dbReference type="InterPro" id="IPR001154">
    <property type="entry name" value="TopoII_euk"/>
</dbReference>
<protein>
    <recommendedName>
        <fullName evidence="3">DNA topoisomerase (ATP-hydrolyzing)</fullName>
        <ecNumber evidence="3">5.6.2.2</ecNumber>
    </recommendedName>
</protein>
<keyword evidence="10" id="KW-1185">Reference proteome</keyword>
<dbReference type="PRINTS" id="PR00418">
    <property type="entry name" value="TPI2FAMILY"/>
</dbReference>
<comment type="cofactor">
    <cofactor evidence="2">
        <name>Mg(2+)</name>
        <dbReference type="ChEBI" id="CHEBI:18420"/>
    </cofactor>
</comment>
<evidence type="ECO:0000313" key="10">
    <source>
        <dbReference type="Proteomes" id="UP000267606"/>
    </source>
</evidence>
<dbReference type="Proteomes" id="UP000267606">
    <property type="component" value="Unassembled WGS sequence"/>
</dbReference>
<dbReference type="PANTHER" id="PTHR10169:SF38">
    <property type="entry name" value="DNA TOPOISOMERASE 2"/>
    <property type="match status" value="1"/>
</dbReference>
<dbReference type="InterPro" id="IPR013759">
    <property type="entry name" value="Topo_IIA_B_C"/>
</dbReference>
<dbReference type="EMBL" id="UZAJ01017640">
    <property type="protein sequence ID" value="VDO79667.1"/>
    <property type="molecule type" value="Genomic_DNA"/>
</dbReference>
<sequence>MDAKLAIENAEISALVRILGLKFGENYSDDEKLKSLRYGRLLIMTDQDPDGSHIKGLIVNFLHMYWPSLLKANYVNYFITPLLKVLLNCF</sequence>
<evidence type="ECO:0000256" key="3">
    <source>
        <dbReference type="ARBA" id="ARBA00012895"/>
    </source>
</evidence>
<evidence type="ECO:0000256" key="4">
    <source>
        <dbReference type="ARBA" id="ARBA00022741"/>
    </source>
</evidence>
<evidence type="ECO:0000256" key="2">
    <source>
        <dbReference type="ARBA" id="ARBA00001946"/>
    </source>
</evidence>
<evidence type="ECO:0000256" key="6">
    <source>
        <dbReference type="ARBA" id="ARBA00023029"/>
    </source>
</evidence>
<evidence type="ECO:0000256" key="8">
    <source>
        <dbReference type="ARBA" id="ARBA00023235"/>
    </source>
</evidence>
<dbReference type="PRINTS" id="PR01158">
    <property type="entry name" value="TOPISMRASEII"/>
</dbReference>
<evidence type="ECO:0000256" key="7">
    <source>
        <dbReference type="ARBA" id="ARBA00023125"/>
    </source>
</evidence>
<dbReference type="AlphaFoldDB" id="A0A183HWH7"/>
<evidence type="ECO:0000256" key="5">
    <source>
        <dbReference type="ARBA" id="ARBA00022840"/>
    </source>
</evidence>
<reference evidence="11" key="1">
    <citation type="submission" date="2016-06" db="UniProtKB">
        <authorList>
            <consortium name="WormBaseParasite"/>
        </authorList>
    </citation>
    <scope>IDENTIFICATION</scope>
</reference>
<proteinExistence type="predicted"/>
<evidence type="ECO:0000313" key="11">
    <source>
        <dbReference type="WBParaSite" id="OFLC_0001183901-mRNA-1"/>
    </source>
</evidence>
<keyword evidence="6" id="KW-0799">Topoisomerase</keyword>
<keyword evidence="7" id="KW-0238">DNA-binding</keyword>
<dbReference type="PANTHER" id="PTHR10169">
    <property type="entry name" value="DNA TOPOISOMERASE/GYRASE"/>
    <property type="match status" value="1"/>
</dbReference>
<reference evidence="9 10" key="2">
    <citation type="submission" date="2018-11" db="EMBL/GenBank/DDBJ databases">
        <authorList>
            <consortium name="Pathogen Informatics"/>
        </authorList>
    </citation>
    <scope>NUCLEOTIDE SEQUENCE [LARGE SCALE GENOMIC DNA]</scope>
</reference>
<accession>A0A183HWH7</accession>
<evidence type="ECO:0000256" key="1">
    <source>
        <dbReference type="ARBA" id="ARBA00000185"/>
    </source>
</evidence>